<evidence type="ECO:0000313" key="2">
    <source>
        <dbReference type="Proteomes" id="UP000321419"/>
    </source>
</evidence>
<organism evidence="1 2">
    <name type="scientific">Pseudoalteromonas espejiana</name>
    <dbReference type="NCBI Taxonomy" id="28107"/>
    <lineage>
        <taxon>Bacteria</taxon>
        <taxon>Pseudomonadati</taxon>
        <taxon>Pseudomonadota</taxon>
        <taxon>Gammaproteobacteria</taxon>
        <taxon>Alteromonadales</taxon>
        <taxon>Pseudoalteromonadaceae</taxon>
        <taxon>Pseudoalteromonas</taxon>
    </lineage>
</organism>
<protein>
    <submittedName>
        <fullName evidence="1">NAD(P)-dependent oxidoreductase</fullName>
    </submittedName>
</protein>
<gene>
    <name evidence="1" type="primary">yeeZ</name>
    <name evidence="1" type="ORF">PES01_01000</name>
</gene>
<dbReference type="AlphaFoldDB" id="A0A510XQF7"/>
<proteinExistence type="predicted"/>
<dbReference type="EMBL" id="BJUM01000001">
    <property type="protein sequence ID" value="GEK53255.1"/>
    <property type="molecule type" value="Genomic_DNA"/>
</dbReference>
<keyword evidence="2" id="KW-1185">Reference proteome</keyword>
<dbReference type="InterPro" id="IPR036291">
    <property type="entry name" value="NAD(P)-bd_dom_sf"/>
</dbReference>
<comment type="caution">
    <text evidence="1">The sequence shown here is derived from an EMBL/GenBank/DDBJ whole genome shotgun (WGS) entry which is preliminary data.</text>
</comment>
<dbReference type="PANTHER" id="PTHR40129">
    <property type="entry name" value="KETOPANTOATE REDUCTASE N-TERMINAL DOMAIN-CONTAINING PROTEIN"/>
    <property type="match status" value="1"/>
</dbReference>
<dbReference type="Gene3D" id="3.40.50.720">
    <property type="entry name" value="NAD(P)-binding Rossmann-like Domain"/>
    <property type="match status" value="1"/>
</dbReference>
<dbReference type="PANTHER" id="PTHR40129:SF2">
    <property type="entry name" value="KETOPANTOATE REDUCTASE N-TERMINAL DOMAIN-CONTAINING PROTEIN"/>
    <property type="match status" value="1"/>
</dbReference>
<evidence type="ECO:0000313" key="1">
    <source>
        <dbReference type="EMBL" id="GEK53255.1"/>
    </source>
</evidence>
<dbReference type="Proteomes" id="UP000321419">
    <property type="component" value="Unassembled WGS sequence"/>
</dbReference>
<dbReference type="SUPFAM" id="SSF51735">
    <property type="entry name" value="NAD(P)-binding Rossmann-fold domains"/>
    <property type="match status" value="1"/>
</dbReference>
<accession>A0A510XQF7</accession>
<sequence>MKGYAKMETKANKLVVLGAGWLGHTLCVQAEQAGWSVQGTHRSDEHSDDFQRQFVLTNGELKHQVDLRDAYWVCAIPPRSRHSESNYSETLTAALNLAKQLNSKGFILCSSTGVYDQEPGIYTESSDISCTNERQIKLFDAEEQVLEQDGKVLRLAGLVGPNREPGRFVAGKELNTSSQQVVNMVHQQDVINAIFAVMNNFNAGQNIYNVVNPSHPTKANYYAQKCEEHGGEMPTFTSDDSAERKVLGSAIEALGFSYQHTI</sequence>
<name>A0A510XQF7_9GAMM</name>
<reference evidence="1 2" key="1">
    <citation type="submission" date="2019-07" db="EMBL/GenBank/DDBJ databases">
        <title>Whole genome shotgun sequence of Pseudoalteromonas espejiana NBRC 102222.</title>
        <authorList>
            <person name="Hosoyama A."/>
            <person name="Uohara A."/>
            <person name="Ohji S."/>
            <person name="Ichikawa N."/>
        </authorList>
    </citation>
    <scope>NUCLEOTIDE SEQUENCE [LARGE SCALE GENOMIC DNA]</scope>
    <source>
        <strain evidence="1 2">NBRC 102222</strain>
    </source>
</reference>